<dbReference type="InterPro" id="IPR036397">
    <property type="entry name" value="RNaseH_sf"/>
</dbReference>
<dbReference type="InterPro" id="IPR038720">
    <property type="entry name" value="YprB_RNase_H-like_dom"/>
</dbReference>
<dbReference type="Gene3D" id="3.30.420.10">
    <property type="entry name" value="Ribonuclease H-like superfamily/Ribonuclease H"/>
    <property type="match status" value="1"/>
</dbReference>
<dbReference type="PANTHER" id="PTHR38462">
    <property type="entry name" value="EXONUCLEASE-LIKE PROTEIN"/>
    <property type="match status" value="1"/>
</dbReference>
<feature type="region of interest" description="Disordered" evidence="1">
    <location>
        <begin position="1"/>
        <end position="22"/>
    </location>
</feature>
<evidence type="ECO:0000256" key="1">
    <source>
        <dbReference type="SAM" id="MobiDB-lite"/>
    </source>
</evidence>
<dbReference type="PANTHER" id="PTHR38462:SF1">
    <property type="entry name" value="YPRB RIBONUCLEASE H-LIKE DOMAIN-CONTAINING PROTEIN"/>
    <property type="match status" value="1"/>
</dbReference>
<accession>A0A150ITV9</accession>
<organism evidence="3 4">
    <name type="scientific">Candidatus Methanofastidiosum methylothiophilum</name>
    <dbReference type="NCBI Taxonomy" id="1705564"/>
    <lineage>
        <taxon>Archaea</taxon>
        <taxon>Methanobacteriati</taxon>
        <taxon>Methanobacteriota</taxon>
        <taxon>Stenosarchaea group</taxon>
        <taxon>Candidatus Methanofastidiosia</taxon>
        <taxon>Candidatus Methanofastidiosales</taxon>
        <taxon>Candidatus Methanofastidiosaceae</taxon>
        <taxon>Candidatus Methanofastidiosum</taxon>
    </lineage>
</organism>
<comment type="caution">
    <text evidence="3">The sequence shown here is derived from an EMBL/GenBank/DDBJ whole genome shotgun (WGS) entry which is preliminary data.</text>
</comment>
<dbReference type="Proteomes" id="UP000075398">
    <property type="component" value="Unassembled WGS sequence"/>
</dbReference>
<dbReference type="InterPro" id="IPR012337">
    <property type="entry name" value="RNaseH-like_sf"/>
</dbReference>
<evidence type="ECO:0000259" key="2">
    <source>
        <dbReference type="Pfam" id="PF13482"/>
    </source>
</evidence>
<dbReference type="GO" id="GO:0003676">
    <property type="term" value="F:nucleic acid binding"/>
    <property type="evidence" value="ECO:0007669"/>
    <property type="project" value="InterPro"/>
</dbReference>
<evidence type="ECO:0000313" key="3">
    <source>
        <dbReference type="EMBL" id="KYC48451.1"/>
    </source>
</evidence>
<dbReference type="STRING" id="1705564.APG08_00617"/>
<proteinExistence type="predicted"/>
<feature type="domain" description="YprB ribonuclease H-like" evidence="2">
    <location>
        <begin position="204"/>
        <end position="370"/>
    </location>
</feature>
<dbReference type="Pfam" id="PF13482">
    <property type="entry name" value="RNase_H_2"/>
    <property type="match status" value="1"/>
</dbReference>
<protein>
    <recommendedName>
        <fullName evidence="2">YprB ribonuclease H-like domain-containing protein</fullName>
    </recommendedName>
</protein>
<dbReference type="EMBL" id="LNGC01000131">
    <property type="protein sequence ID" value="KYC48451.1"/>
    <property type="molecule type" value="Genomic_DNA"/>
</dbReference>
<dbReference type="AlphaFoldDB" id="A0A150ITV9"/>
<reference evidence="3 4" key="1">
    <citation type="journal article" date="2016" name="ISME J.">
        <title>Chasing the elusive Euryarchaeota class WSA2: genomes reveal a uniquely fastidious methyl-reducing methanogen.</title>
        <authorList>
            <person name="Nobu M.K."/>
            <person name="Narihiro T."/>
            <person name="Kuroda K."/>
            <person name="Mei R."/>
            <person name="Liu W.T."/>
        </authorList>
    </citation>
    <scope>NUCLEOTIDE SEQUENCE [LARGE SCALE GENOMIC DNA]</scope>
    <source>
        <strain evidence="3">U1lsi0528_Bin055</strain>
    </source>
</reference>
<dbReference type="SUPFAM" id="SSF53098">
    <property type="entry name" value="Ribonuclease H-like"/>
    <property type="match status" value="1"/>
</dbReference>
<gene>
    <name evidence="3" type="ORF">AMQ22_01869</name>
</gene>
<name>A0A150ITV9_9EURY</name>
<evidence type="ECO:0000313" key="4">
    <source>
        <dbReference type="Proteomes" id="UP000075398"/>
    </source>
</evidence>
<sequence>MPITIKSDQENGENIPNKSPFSGIGKSFKSKIDSVKEYEIIEDNEDIQNDFFYGMPFGLNYNEYVNAQKLKTSLINKYQDKELSEVIEGSENDTSFGKVFTINQEMKLDLKKFSREKAKEKMLSELRLIYGIGDTKKKYLRGRGYYTIEDLVHHPNFSKEAKYCVDLIESMDTKKIMDTISHWLSKSDELVYCCSGFHEKEDFVFFDIETLGLFNRPIILIGLAKFNGENLSINQYFLRDLEQEPAALNQFLSHIGPNTVLVSYNGKSFDVPYIRERLSYYGMFGLSERTHFDMLHFSRRAWRNKYPNCRLVTLEKYLFGIERHDDVPSALVPEFYETYLRTGNIGPVIPIIEHNRQDLITLTNIFSKLYEEWSQ</sequence>